<feature type="transmembrane region" description="Helical" evidence="9">
    <location>
        <begin position="154"/>
        <end position="176"/>
    </location>
</feature>
<organism evidence="11 12">
    <name type="scientific">Brachybacterium endophyticum</name>
    <dbReference type="NCBI Taxonomy" id="2182385"/>
    <lineage>
        <taxon>Bacteria</taxon>
        <taxon>Bacillati</taxon>
        <taxon>Actinomycetota</taxon>
        <taxon>Actinomycetes</taxon>
        <taxon>Micrococcales</taxon>
        <taxon>Dermabacteraceae</taxon>
        <taxon>Brachybacterium</taxon>
    </lineage>
</organism>
<name>A0A2U2RLY7_9MICO</name>
<evidence type="ECO:0000256" key="7">
    <source>
        <dbReference type="ARBA" id="ARBA00023306"/>
    </source>
</evidence>
<evidence type="ECO:0000259" key="10">
    <source>
        <dbReference type="PROSITE" id="PS51779"/>
    </source>
</evidence>
<dbReference type="PROSITE" id="PS51779">
    <property type="entry name" value="POTRA"/>
    <property type="match status" value="1"/>
</dbReference>
<keyword evidence="7" id="KW-0131">Cell cycle</keyword>
<comment type="subcellular location">
    <subcellularLocation>
        <location evidence="1">Membrane</location>
    </subcellularLocation>
</comment>
<evidence type="ECO:0000256" key="1">
    <source>
        <dbReference type="ARBA" id="ARBA00004370"/>
    </source>
</evidence>
<dbReference type="Pfam" id="PF03799">
    <property type="entry name" value="FtsQ_DivIB_C"/>
    <property type="match status" value="1"/>
</dbReference>
<dbReference type="GO" id="GO:0005886">
    <property type="term" value="C:plasma membrane"/>
    <property type="evidence" value="ECO:0007669"/>
    <property type="project" value="TreeGrafter"/>
</dbReference>
<evidence type="ECO:0000256" key="6">
    <source>
        <dbReference type="ARBA" id="ARBA00023136"/>
    </source>
</evidence>
<dbReference type="GO" id="GO:0051301">
    <property type="term" value="P:cell division"/>
    <property type="evidence" value="ECO:0007669"/>
    <property type="project" value="UniProtKB-KW"/>
</dbReference>
<feature type="compositionally biased region" description="Basic and acidic residues" evidence="8">
    <location>
        <begin position="99"/>
        <end position="108"/>
    </location>
</feature>
<gene>
    <name evidence="11" type="ORF">DEO23_07720</name>
</gene>
<feature type="compositionally biased region" description="Pro residues" evidence="8">
    <location>
        <begin position="1"/>
        <end position="10"/>
    </location>
</feature>
<comment type="caution">
    <text evidence="11">The sequence shown here is derived from an EMBL/GenBank/DDBJ whole genome shotgun (WGS) entry which is preliminary data.</text>
</comment>
<feature type="compositionally biased region" description="Basic and acidic residues" evidence="8">
    <location>
        <begin position="22"/>
        <end position="36"/>
    </location>
</feature>
<dbReference type="InterPro" id="IPR013685">
    <property type="entry name" value="POTRA_FtsQ_type"/>
</dbReference>
<accession>A0A2U2RLY7</accession>
<dbReference type="InterPro" id="IPR050487">
    <property type="entry name" value="FtsQ_DivIB"/>
</dbReference>
<dbReference type="PANTHER" id="PTHR37820:SF1">
    <property type="entry name" value="CELL DIVISION PROTEIN FTSQ"/>
    <property type="match status" value="1"/>
</dbReference>
<protein>
    <submittedName>
        <fullName evidence="11">Cell division protein</fullName>
    </submittedName>
</protein>
<dbReference type="PANTHER" id="PTHR37820">
    <property type="entry name" value="CELL DIVISION PROTEIN DIVIB"/>
    <property type="match status" value="1"/>
</dbReference>
<evidence type="ECO:0000313" key="12">
    <source>
        <dbReference type="Proteomes" id="UP000245590"/>
    </source>
</evidence>
<dbReference type="EMBL" id="QFKX01000002">
    <property type="protein sequence ID" value="PWH06794.1"/>
    <property type="molecule type" value="Genomic_DNA"/>
</dbReference>
<proteinExistence type="predicted"/>
<dbReference type="OrthoDB" id="4793367at2"/>
<sequence length="374" mass="39542">MARRPAPPRTPSASRPGSSRPADPRSRGTEQARSADAKQPAASADTRTSAADPRKDSPGRSDRARSGSRPPTEIPASRGGEDQDRDQDPRPARRTTHRPAGETRRRTTTEQSSQTASDEGSEQGAPGARGRVVQAADRFGDLLRTRPWRRRRRAIVLSGIVTVLVVIALLVVAITIPPLRVHGVSVEGTSYVRAKTVNEAASDQLDHSMLLVRSGSVEQEVEKVPGVKEAKVSKRWPSTLGVEITERAPIASVASKDGSTKILDADGVVLPKAAGKGEDLIPMKVAGKGDPASVSRAMLGVLGSLPEDMRSSVTGIKASSPDDVTLSVDVKGTKKTIVWGNADDSALKAKVARTLLDQPGSEIDVTSPVAPVTR</sequence>
<evidence type="ECO:0000313" key="11">
    <source>
        <dbReference type="EMBL" id="PWH06794.1"/>
    </source>
</evidence>
<dbReference type="Pfam" id="PF08478">
    <property type="entry name" value="POTRA_1"/>
    <property type="match status" value="1"/>
</dbReference>
<evidence type="ECO:0000256" key="2">
    <source>
        <dbReference type="ARBA" id="ARBA00022475"/>
    </source>
</evidence>
<feature type="region of interest" description="Disordered" evidence="8">
    <location>
        <begin position="1"/>
        <end position="133"/>
    </location>
</feature>
<feature type="compositionally biased region" description="Low complexity" evidence="8">
    <location>
        <begin position="11"/>
        <end position="21"/>
    </location>
</feature>
<feature type="compositionally biased region" description="Low complexity" evidence="8">
    <location>
        <begin position="40"/>
        <end position="51"/>
    </location>
</feature>
<keyword evidence="5 9" id="KW-1133">Transmembrane helix</keyword>
<keyword evidence="3 11" id="KW-0132">Cell division</keyword>
<dbReference type="AlphaFoldDB" id="A0A2U2RLY7"/>
<evidence type="ECO:0000256" key="3">
    <source>
        <dbReference type="ARBA" id="ARBA00022618"/>
    </source>
</evidence>
<feature type="compositionally biased region" description="Basic and acidic residues" evidence="8">
    <location>
        <begin position="52"/>
        <end position="65"/>
    </location>
</feature>
<evidence type="ECO:0000256" key="8">
    <source>
        <dbReference type="SAM" id="MobiDB-lite"/>
    </source>
</evidence>
<dbReference type="Proteomes" id="UP000245590">
    <property type="component" value="Unassembled WGS sequence"/>
</dbReference>
<feature type="compositionally biased region" description="Basic and acidic residues" evidence="8">
    <location>
        <begin position="79"/>
        <end position="91"/>
    </location>
</feature>
<keyword evidence="4 9" id="KW-0812">Transmembrane</keyword>
<dbReference type="InterPro" id="IPR034746">
    <property type="entry name" value="POTRA"/>
</dbReference>
<dbReference type="InterPro" id="IPR005548">
    <property type="entry name" value="Cell_div_FtsQ/DivIB_C"/>
</dbReference>
<reference evidence="11 12" key="1">
    <citation type="submission" date="2018-05" db="EMBL/GenBank/DDBJ databases">
        <title>Brachybacterium sp. M1HQ-2T, whole genome shotgun sequence.</title>
        <authorList>
            <person name="Tuo L."/>
        </authorList>
    </citation>
    <scope>NUCLEOTIDE SEQUENCE [LARGE SCALE GENOMIC DNA]</scope>
    <source>
        <strain evidence="11 12">M1HQ-2</strain>
    </source>
</reference>
<evidence type="ECO:0000256" key="5">
    <source>
        <dbReference type="ARBA" id="ARBA00022989"/>
    </source>
</evidence>
<feature type="domain" description="POTRA" evidence="10">
    <location>
        <begin position="179"/>
        <end position="247"/>
    </location>
</feature>
<keyword evidence="12" id="KW-1185">Reference proteome</keyword>
<keyword evidence="2" id="KW-1003">Cell membrane</keyword>
<evidence type="ECO:0000256" key="9">
    <source>
        <dbReference type="SAM" id="Phobius"/>
    </source>
</evidence>
<dbReference type="Gene3D" id="3.10.20.310">
    <property type="entry name" value="membrane protein fhac"/>
    <property type="match status" value="1"/>
</dbReference>
<dbReference type="RefSeq" id="WP_109275389.1">
    <property type="nucleotide sequence ID" value="NZ_QFKX01000002.1"/>
</dbReference>
<keyword evidence="6 9" id="KW-0472">Membrane</keyword>
<evidence type="ECO:0000256" key="4">
    <source>
        <dbReference type="ARBA" id="ARBA00022692"/>
    </source>
</evidence>